<comment type="subunit">
    <text evidence="5">Component of the proteasome complex.</text>
</comment>
<dbReference type="Proteomes" id="UP000887566">
    <property type="component" value="Unplaced"/>
</dbReference>
<evidence type="ECO:0000256" key="3">
    <source>
        <dbReference type="ARBA" id="ARBA00023242"/>
    </source>
</evidence>
<evidence type="ECO:0000256" key="4">
    <source>
        <dbReference type="ARBA" id="ARBA00026071"/>
    </source>
</evidence>
<evidence type="ECO:0000313" key="6">
    <source>
        <dbReference type="Proteomes" id="UP000887566"/>
    </source>
</evidence>
<comment type="subunit">
    <text evidence="4">The 26S proteasome consists of a 20S proteasome core and two 19S regulatory subunits. The 20S proteasome core is composed of 28 subunits that are arranged in four stacked rings, resulting in a barrel-shaped structure. The two end rings are each formed by seven alpha subunits, and the two central rings are each formed by seven beta subunits. The catalytic chamber with the active sites is on the inside of the barrel.</text>
</comment>
<keyword evidence="2 5" id="KW-0647">Proteasome</keyword>
<evidence type="ECO:0000256" key="2">
    <source>
        <dbReference type="ARBA" id="ARBA00022942"/>
    </source>
</evidence>
<organism evidence="6 7">
    <name type="scientific">Plectus sambesii</name>
    <dbReference type="NCBI Taxonomy" id="2011161"/>
    <lineage>
        <taxon>Eukaryota</taxon>
        <taxon>Metazoa</taxon>
        <taxon>Ecdysozoa</taxon>
        <taxon>Nematoda</taxon>
        <taxon>Chromadorea</taxon>
        <taxon>Plectida</taxon>
        <taxon>Plectina</taxon>
        <taxon>Plectoidea</taxon>
        <taxon>Plectidae</taxon>
        <taxon>Plectus</taxon>
    </lineage>
</organism>
<reference evidence="7" key="1">
    <citation type="submission" date="2022-11" db="UniProtKB">
        <authorList>
            <consortium name="WormBaseParasite"/>
        </authorList>
    </citation>
    <scope>IDENTIFICATION</scope>
</reference>
<dbReference type="AlphaFoldDB" id="A0A914VXB1"/>
<evidence type="ECO:0000256" key="1">
    <source>
        <dbReference type="ARBA" id="ARBA00022490"/>
    </source>
</evidence>
<dbReference type="GO" id="GO:0005737">
    <property type="term" value="C:cytoplasm"/>
    <property type="evidence" value="ECO:0007669"/>
    <property type="project" value="UniProtKB-SubCell"/>
</dbReference>
<dbReference type="WBParaSite" id="PSAMB.scaffold2759size21454.g19057.t1">
    <property type="protein sequence ID" value="PSAMB.scaffold2759size21454.g19057.t1"/>
    <property type="gene ID" value="PSAMB.scaffold2759size21454.g19057"/>
</dbReference>
<dbReference type="InterPro" id="IPR001353">
    <property type="entry name" value="Proteasome_sua/b"/>
</dbReference>
<dbReference type="InterPro" id="IPR029055">
    <property type="entry name" value="Ntn_hydrolases_N"/>
</dbReference>
<dbReference type="CDD" id="cd03758">
    <property type="entry name" value="proteasome_beta_type_2"/>
    <property type="match status" value="1"/>
</dbReference>
<dbReference type="PANTHER" id="PTHR32194">
    <property type="entry name" value="METALLOPROTEASE TLDD"/>
    <property type="match status" value="1"/>
</dbReference>
<comment type="similarity">
    <text evidence="5">Belongs to the peptidase T1B family.</text>
</comment>
<dbReference type="PANTHER" id="PTHR32194:SF2">
    <property type="entry name" value="PROTEASOME SUBUNIT BETA TYPE-1"/>
    <property type="match status" value="1"/>
</dbReference>
<sequence>MAGMAYLFGLRTNDYVLLAADKVCFAHGAIVVTNDHDKSFRLGEKLMMMCIGEDGDVAQFGDYVEKNLQLYKLRNGYEITPRSAMHWIRKAIADNLRSQDHYTVDTLVGGYDEHDNKPFLGSIDYLGNALSDQPYLFRGFSGRFCYAILDKLYRPDMTEEEGHEAMMKCLNEVKKRFVANLPTFQVVMINKDGIRQLDDISV</sequence>
<dbReference type="Pfam" id="PF00227">
    <property type="entry name" value="Proteasome"/>
    <property type="match status" value="1"/>
</dbReference>
<dbReference type="SUPFAM" id="SSF56235">
    <property type="entry name" value="N-terminal nucleophile aminohydrolases (Ntn hydrolases)"/>
    <property type="match status" value="1"/>
</dbReference>
<keyword evidence="1 5" id="KW-0963">Cytoplasm</keyword>
<evidence type="ECO:0000313" key="7">
    <source>
        <dbReference type="WBParaSite" id="PSAMB.scaffold2759size21454.g19057.t1"/>
    </source>
</evidence>
<dbReference type="GO" id="GO:0005634">
    <property type="term" value="C:nucleus"/>
    <property type="evidence" value="ECO:0007669"/>
    <property type="project" value="UniProtKB-SubCell"/>
</dbReference>
<dbReference type="Gene3D" id="3.60.20.10">
    <property type="entry name" value="Glutamine Phosphoribosylpyrophosphate, subunit 1, domain 1"/>
    <property type="match status" value="1"/>
</dbReference>
<name>A0A914VXB1_9BILA</name>
<dbReference type="InterPro" id="IPR023333">
    <property type="entry name" value="Proteasome_suB-type"/>
</dbReference>
<keyword evidence="3 5" id="KW-0539">Nucleus</keyword>
<protein>
    <recommendedName>
        <fullName evidence="5">Proteasome subunit beta</fullName>
    </recommendedName>
</protein>
<comment type="subcellular location">
    <subcellularLocation>
        <location evidence="5">Cytoplasm</location>
    </subcellularLocation>
    <subcellularLocation>
        <location evidence="5">Nucleus</location>
    </subcellularLocation>
</comment>
<proteinExistence type="inferred from homology"/>
<evidence type="ECO:0000256" key="5">
    <source>
        <dbReference type="RuleBase" id="RU004203"/>
    </source>
</evidence>
<dbReference type="PROSITE" id="PS51476">
    <property type="entry name" value="PROTEASOME_BETA_2"/>
    <property type="match status" value="1"/>
</dbReference>
<keyword evidence="6" id="KW-1185">Reference proteome</keyword>
<dbReference type="GO" id="GO:0010498">
    <property type="term" value="P:proteasomal protein catabolic process"/>
    <property type="evidence" value="ECO:0007669"/>
    <property type="project" value="InterPro"/>
</dbReference>
<dbReference type="InterPro" id="IPR035206">
    <property type="entry name" value="Proteasome_beta2"/>
</dbReference>
<comment type="function">
    <text evidence="5">Component of the proteasome, a multicatalytic proteinase complex which is characterized by its ability to cleave peptides with Arg, Phe, Tyr, Leu, and Glu adjacent to the leaving group at neutral or slightly basic pH. The proteasome has an ATP-dependent proteolytic activity.</text>
</comment>
<dbReference type="GO" id="GO:0005839">
    <property type="term" value="C:proteasome core complex"/>
    <property type="evidence" value="ECO:0007669"/>
    <property type="project" value="InterPro"/>
</dbReference>
<accession>A0A914VXB1</accession>